<evidence type="ECO:0000313" key="2">
    <source>
        <dbReference type="EMBL" id="PWG06559.1"/>
    </source>
</evidence>
<feature type="transmembrane region" description="Helical" evidence="1">
    <location>
        <begin position="118"/>
        <end position="136"/>
    </location>
</feature>
<dbReference type="AlphaFoldDB" id="A0A2U2JDZ8"/>
<reference evidence="2 3" key="1">
    <citation type="submission" date="2018-05" db="EMBL/GenBank/DDBJ databases">
        <title>Polaribacter aquimarinus sp. nov., isolated from sediment in a sediment of sea.</title>
        <authorList>
            <person name="Lu D."/>
        </authorList>
    </citation>
    <scope>NUCLEOTIDE SEQUENCE [LARGE SCALE GENOMIC DNA]</scope>
    <source>
        <strain evidence="2 3">ZY113</strain>
    </source>
</reference>
<accession>A0A2U2JDZ8</accession>
<evidence type="ECO:0000313" key="3">
    <source>
        <dbReference type="Proteomes" id="UP000245670"/>
    </source>
</evidence>
<proteinExistence type="predicted"/>
<feature type="transmembrane region" description="Helical" evidence="1">
    <location>
        <begin position="95"/>
        <end position="112"/>
    </location>
</feature>
<dbReference type="Proteomes" id="UP000245670">
    <property type="component" value="Unassembled WGS sequence"/>
</dbReference>
<keyword evidence="1" id="KW-0472">Membrane</keyword>
<feature type="transmembrane region" description="Helical" evidence="1">
    <location>
        <begin position="12"/>
        <end position="31"/>
    </location>
</feature>
<keyword evidence="1" id="KW-0812">Transmembrane</keyword>
<organism evidence="2 3">
    <name type="scientific">Polaribacter aquimarinus</name>
    <dbReference type="NCBI Taxonomy" id="2100726"/>
    <lineage>
        <taxon>Bacteria</taxon>
        <taxon>Pseudomonadati</taxon>
        <taxon>Bacteroidota</taxon>
        <taxon>Flavobacteriia</taxon>
        <taxon>Flavobacteriales</taxon>
        <taxon>Flavobacteriaceae</taxon>
    </lineage>
</organism>
<evidence type="ECO:0000256" key="1">
    <source>
        <dbReference type="SAM" id="Phobius"/>
    </source>
</evidence>
<dbReference type="OrthoDB" id="1201989at2"/>
<sequence>MHDNFQINFSLKGFTSILIGVYFLLGSYVIKTLLDGFLIDDNPAGMMSVEIIEFLVIGIALFVFLFSSLALFFAGRRNSKRFQYKLWNGKTITAFFKYFIGFVIMLIVLVIIKNQGFIDYLTPTFLVLYGILLFVFKNKERKQLLVLSGLCLLLALMCILIPSYWYSSLSILGVAHITYGVVVK</sequence>
<feature type="transmembrane region" description="Helical" evidence="1">
    <location>
        <begin position="51"/>
        <end position="74"/>
    </location>
</feature>
<gene>
    <name evidence="2" type="ORF">DIS07_01615</name>
</gene>
<dbReference type="EMBL" id="QFFG01000001">
    <property type="protein sequence ID" value="PWG06559.1"/>
    <property type="molecule type" value="Genomic_DNA"/>
</dbReference>
<comment type="caution">
    <text evidence="2">The sequence shown here is derived from an EMBL/GenBank/DDBJ whole genome shotgun (WGS) entry which is preliminary data.</text>
</comment>
<dbReference type="RefSeq" id="WP_109403467.1">
    <property type="nucleotide sequence ID" value="NZ_QFFG01000001.1"/>
</dbReference>
<name>A0A2U2JDZ8_9FLAO</name>
<keyword evidence="3" id="KW-1185">Reference proteome</keyword>
<protein>
    <submittedName>
        <fullName evidence="2">Uncharacterized protein</fullName>
    </submittedName>
</protein>
<feature type="transmembrane region" description="Helical" evidence="1">
    <location>
        <begin position="143"/>
        <end position="165"/>
    </location>
</feature>
<keyword evidence="1" id="KW-1133">Transmembrane helix</keyword>